<proteinExistence type="predicted"/>
<sequence length="188" mass="21350">MDSALFIVDMNNGFAREGALSSERVEKIIPNIVKVIEKFKDNGDRIVAFTDSHKKDAAEFKSFPPHCVEGTAECELVDEIKAYEEYMKVIKKNSTNGFLEEETQIEVNDLISKGVKKWYVTGCVTDICVKQFTLTLKTYFNKENLDMDVIVIKNCVDTFDAPGHSAEEMNKYSFMDMSQAGVKLIEEF</sequence>
<organism evidence="2">
    <name type="scientific">Clostridium paraputrificum</name>
    <dbReference type="NCBI Taxonomy" id="29363"/>
    <lineage>
        <taxon>Bacteria</taxon>
        <taxon>Bacillati</taxon>
        <taxon>Bacillota</taxon>
        <taxon>Clostridia</taxon>
        <taxon>Eubacteriales</taxon>
        <taxon>Clostridiaceae</taxon>
        <taxon>Clostridium</taxon>
    </lineage>
</organism>
<dbReference type="PANTHER" id="PTHR47297:SF2">
    <property type="entry name" value="OS02G0606800 PROTEIN"/>
    <property type="match status" value="1"/>
</dbReference>
<dbReference type="SUPFAM" id="SSF52499">
    <property type="entry name" value="Isochorismatase-like hydrolases"/>
    <property type="match status" value="1"/>
</dbReference>
<dbReference type="InterPro" id="IPR036380">
    <property type="entry name" value="Isochorismatase-like_sf"/>
</dbReference>
<dbReference type="Gene3D" id="3.40.50.850">
    <property type="entry name" value="Isochorismatase-like"/>
    <property type="match status" value="1"/>
</dbReference>
<evidence type="ECO:0000259" key="1">
    <source>
        <dbReference type="Pfam" id="PF00857"/>
    </source>
</evidence>
<dbReference type="PANTHER" id="PTHR47297">
    <property type="match status" value="1"/>
</dbReference>
<dbReference type="RefSeq" id="WP_156560909.1">
    <property type="nucleotide sequence ID" value="NZ_CACRTV010000041.1"/>
</dbReference>
<dbReference type="Pfam" id="PF00857">
    <property type="entry name" value="Isochorismatase"/>
    <property type="match status" value="1"/>
</dbReference>
<dbReference type="InterPro" id="IPR000868">
    <property type="entry name" value="Isochorismatase-like_dom"/>
</dbReference>
<accession>A0A6N3CN61</accession>
<dbReference type="InterPro" id="IPR044717">
    <property type="entry name" value="NIC1"/>
</dbReference>
<dbReference type="AlphaFoldDB" id="A0A6N3CN61"/>
<protein>
    <submittedName>
        <fullName evidence="2">Nicotinamidase/pyrazinamidase</fullName>
    </submittedName>
</protein>
<dbReference type="GO" id="GO:0019365">
    <property type="term" value="P:pyridine nucleotide salvage"/>
    <property type="evidence" value="ECO:0007669"/>
    <property type="project" value="InterPro"/>
</dbReference>
<dbReference type="EMBL" id="CACRTV010000041">
    <property type="protein sequence ID" value="VYU16239.1"/>
    <property type="molecule type" value="Genomic_DNA"/>
</dbReference>
<name>A0A6N3CN61_9CLOT</name>
<reference evidence="2" key="1">
    <citation type="submission" date="2019-11" db="EMBL/GenBank/DDBJ databases">
        <authorList>
            <person name="Feng L."/>
        </authorList>
    </citation>
    <scope>NUCLEOTIDE SEQUENCE</scope>
    <source>
        <strain evidence="2">CParaputrificumLFYP93</strain>
    </source>
</reference>
<dbReference type="GO" id="GO:0008936">
    <property type="term" value="F:nicotinamidase activity"/>
    <property type="evidence" value="ECO:0007669"/>
    <property type="project" value="InterPro"/>
</dbReference>
<feature type="domain" description="Isochorismatase-like" evidence="1">
    <location>
        <begin position="3"/>
        <end position="166"/>
    </location>
</feature>
<evidence type="ECO:0000313" key="2">
    <source>
        <dbReference type="EMBL" id="VYU16239.1"/>
    </source>
</evidence>
<gene>
    <name evidence="2" type="ORF">CPLFYP93_01541</name>
</gene>
<dbReference type="CDD" id="cd00431">
    <property type="entry name" value="cysteine_hydrolases"/>
    <property type="match status" value="1"/>
</dbReference>